<evidence type="ECO:0008006" key="3">
    <source>
        <dbReference type="Google" id="ProtNLM"/>
    </source>
</evidence>
<reference evidence="1" key="1">
    <citation type="journal article" date="2014" name="Int. J. Syst. Evol. Microbiol.">
        <title>Complete genome sequence of Corynebacterium casei LMG S-19264T (=DSM 44701T), isolated from a smear-ripened cheese.</title>
        <authorList>
            <consortium name="US DOE Joint Genome Institute (JGI-PGF)"/>
            <person name="Walter F."/>
            <person name="Albersmeier A."/>
            <person name="Kalinowski J."/>
            <person name="Ruckert C."/>
        </authorList>
    </citation>
    <scope>NUCLEOTIDE SEQUENCE</scope>
    <source>
        <strain evidence="1">CGMCC 1.15095</strain>
    </source>
</reference>
<dbReference type="AlphaFoldDB" id="A0A916X436"/>
<comment type="caution">
    <text evidence="1">The sequence shown here is derived from an EMBL/GenBank/DDBJ whole genome shotgun (WGS) entry which is preliminary data.</text>
</comment>
<reference evidence="1" key="2">
    <citation type="submission" date="2020-09" db="EMBL/GenBank/DDBJ databases">
        <authorList>
            <person name="Sun Q."/>
            <person name="Zhou Y."/>
        </authorList>
    </citation>
    <scope>NUCLEOTIDE SEQUENCE</scope>
    <source>
        <strain evidence="1">CGMCC 1.15095</strain>
    </source>
</reference>
<dbReference type="SUPFAM" id="SSF48452">
    <property type="entry name" value="TPR-like"/>
    <property type="match status" value="1"/>
</dbReference>
<keyword evidence="2" id="KW-1185">Reference proteome</keyword>
<dbReference type="RefSeq" id="WP_188767835.1">
    <property type="nucleotide sequence ID" value="NZ_BMHK01000002.1"/>
</dbReference>
<evidence type="ECO:0000313" key="1">
    <source>
        <dbReference type="EMBL" id="GGB89014.1"/>
    </source>
</evidence>
<gene>
    <name evidence="1" type="ORF">GCM10011494_04160</name>
</gene>
<sequence>MPMPTALLLAPLMLAQAGYGNPPASQLPLEIIEKKQDEARRRAVQTVEAPRPSGAGCMAAAETSPERTVEVARNALNEAIGRERVRAGLCLGAALSDLGRWADARQAFVDARDAAGADDHLTRARLGAMAGNAALAEGLAGEALLLLGPAAAEAKTADNSTLIASIALDRARALVAVNRLDEAAAALAEARAAEPDNAQAWLLSATLSRRQDKLIEAQAQIEQAARLAPRDPEIGLEAGVIAALSGNDAAARRSFDSVVAMAPGSEMAGRAQGYLDQLGDVSPAGSRTVR</sequence>
<name>A0A916X436_9SPHN</name>
<accession>A0A916X436</accession>
<organism evidence="1 2">
    <name type="scientific">Novosphingobium endophyticum</name>
    <dbReference type="NCBI Taxonomy" id="1955250"/>
    <lineage>
        <taxon>Bacteria</taxon>
        <taxon>Pseudomonadati</taxon>
        <taxon>Pseudomonadota</taxon>
        <taxon>Alphaproteobacteria</taxon>
        <taxon>Sphingomonadales</taxon>
        <taxon>Sphingomonadaceae</taxon>
        <taxon>Novosphingobium</taxon>
    </lineage>
</organism>
<evidence type="ECO:0000313" key="2">
    <source>
        <dbReference type="Proteomes" id="UP000608154"/>
    </source>
</evidence>
<dbReference type="InterPro" id="IPR011990">
    <property type="entry name" value="TPR-like_helical_dom_sf"/>
</dbReference>
<proteinExistence type="predicted"/>
<dbReference type="Gene3D" id="1.25.40.10">
    <property type="entry name" value="Tetratricopeptide repeat domain"/>
    <property type="match status" value="1"/>
</dbReference>
<protein>
    <recommendedName>
        <fullName evidence="3">Tetratricopeptide repeat protein</fullName>
    </recommendedName>
</protein>
<dbReference type="Proteomes" id="UP000608154">
    <property type="component" value="Unassembled WGS sequence"/>
</dbReference>
<dbReference type="EMBL" id="BMHK01000002">
    <property type="protein sequence ID" value="GGB89014.1"/>
    <property type="molecule type" value="Genomic_DNA"/>
</dbReference>